<name>A0ACB8KDT4_CITSI</name>
<organism evidence="1 2">
    <name type="scientific">Citrus sinensis</name>
    <name type="common">Sweet orange</name>
    <name type="synonym">Citrus aurantium var. sinensis</name>
    <dbReference type="NCBI Taxonomy" id="2711"/>
    <lineage>
        <taxon>Eukaryota</taxon>
        <taxon>Viridiplantae</taxon>
        <taxon>Streptophyta</taxon>
        <taxon>Embryophyta</taxon>
        <taxon>Tracheophyta</taxon>
        <taxon>Spermatophyta</taxon>
        <taxon>Magnoliopsida</taxon>
        <taxon>eudicotyledons</taxon>
        <taxon>Gunneridae</taxon>
        <taxon>Pentapetalae</taxon>
        <taxon>rosids</taxon>
        <taxon>malvids</taxon>
        <taxon>Sapindales</taxon>
        <taxon>Rutaceae</taxon>
        <taxon>Aurantioideae</taxon>
        <taxon>Citrus</taxon>
    </lineage>
</organism>
<dbReference type="Proteomes" id="UP000829398">
    <property type="component" value="Chromosome 5"/>
</dbReference>
<gene>
    <name evidence="1" type="ORF">KPL71_014737</name>
</gene>
<protein>
    <submittedName>
        <fullName evidence="1">SAC3 family protein C</fullName>
    </submittedName>
</protein>
<evidence type="ECO:0000313" key="1">
    <source>
        <dbReference type="EMBL" id="KAH9752538.1"/>
    </source>
</evidence>
<sequence>MERRHHSQSHSQRQQGRNHFSSSSSNQSRSNNRFSFPKSSSSSSSANDVRDRRRETQEEKQEEAIVGTCPFMCPEAERLQRQRLRDLAVFERLHGDPRNSSPALAVKKFCRTMSAKEVRASDVRPLPVLEETLNYLLSLLDSTEHPFEVIHDFVFDRTRSVRQDLIMQNIVNDKAINMFEKIVKFHVISHHKLRSSCSSSSISPLHYLNLEQLTKALTSLYNLYEANWSSKPIHEKEAEFRSFYVLLHLDSNGQPVGESLSLWFRHVPSPIIKSKEMWFARQALRYFQMGNYRRFLSTVAAEASYLQYCIIEPYIDEVINFVTLAINIFFWHPVHIGSITCFVLYT</sequence>
<comment type="caution">
    <text evidence="1">The sequence shown here is derived from an EMBL/GenBank/DDBJ whole genome shotgun (WGS) entry which is preliminary data.</text>
</comment>
<evidence type="ECO:0000313" key="2">
    <source>
        <dbReference type="Proteomes" id="UP000829398"/>
    </source>
</evidence>
<dbReference type="EMBL" id="CM039174">
    <property type="protein sequence ID" value="KAH9752538.1"/>
    <property type="molecule type" value="Genomic_DNA"/>
</dbReference>
<accession>A0ACB8KDT4</accession>
<reference evidence="2" key="1">
    <citation type="journal article" date="2023" name="Hortic. Res.">
        <title>A chromosome-level phased genome enabling allele-level studies in sweet orange: a case study on citrus Huanglongbing tolerance.</title>
        <authorList>
            <person name="Wu B."/>
            <person name="Yu Q."/>
            <person name="Deng Z."/>
            <person name="Duan Y."/>
            <person name="Luo F."/>
            <person name="Gmitter F. Jr."/>
        </authorList>
    </citation>
    <scope>NUCLEOTIDE SEQUENCE [LARGE SCALE GENOMIC DNA]</scope>
    <source>
        <strain evidence="2">cv. Valencia</strain>
    </source>
</reference>
<keyword evidence="2" id="KW-1185">Reference proteome</keyword>
<proteinExistence type="predicted"/>